<dbReference type="Pfam" id="PF07705">
    <property type="entry name" value="CARDB"/>
    <property type="match status" value="3"/>
</dbReference>
<dbReference type="RefSeq" id="WP_155324683.1">
    <property type="nucleotide sequence ID" value="NZ_AP021876.1"/>
</dbReference>
<dbReference type="InterPro" id="IPR006530">
    <property type="entry name" value="YD"/>
</dbReference>
<dbReference type="Gene3D" id="2.160.20.10">
    <property type="entry name" value="Single-stranded right-handed beta-helix, Pectin lyase-like"/>
    <property type="match status" value="1"/>
</dbReference>
<dbReference type="InterPro" id="IPR012334">
    <property type="entry name" value="Pectin_lyas_fold"/>
</dbReference>
<dbReference type="SMART" id="SM00060">
    <property type="entry name" value="FN3"/>
    <property type="match status" value="9"/>
</dbReference>
<dbReference type="Pfam" id="PF25023">
    <property type="entry name" value="TEN_YD-shell"/>
    <property type="match status" value="2"/>
</dbReference>
<accession>A0A5K7ZXB2</accession>
<keyword evidence="1" id="KW-0677">Repeat</keyword>
<dbReference type="Pfam" id="PF00041">
    <property type="entry name" value="fn3"/>
    <property type="match status" value="2"/>
</dbReference>
<dbReference type="InterPro" id="IPR011635">
    <property type="entry name" value="CARDB"/>
</dbReference>
<dbReference type="Pfam" id="PF19077">
    <property type="entry name" value="Big_13"/>
    <property type="match status" value="1"/>
</dbReference>
<dbReference type="InterPro" id="IPR011050">
    <property type="entry name" value="Pectin_lyase_fold/virulence"/>
</dbReference>
<dbReference type="NCBIfam" id="TIGR01643">
    <property type="entry name" value="YD_repeat_2x"/>
    <property type="match status" value="10"/>
</dbReference>
<dbReference type="Gene3D" id="2.180.10.10">
    <property type="entry name" value="RHS repeat-associated core"/>
    <property type="match status" value="3"/>
</dbReference>
<dbReference type="SUPFAM" id="SSF49478">
    <property type="entry name" value="Cna protein B-type domain"/>
    <property type="match status" value="1"/>
</dbReference>
<dbReference type="PANTHER" id="PTHR32305">
    <property type="match status" value="1"/>
</dbReference>
<dbReference type="InterPro" id="IPR036116">
    <property type="entry name" value="FN3_sf"/>
</dbReference>
<protein>
    <recommendedName>
        <fullName evidence="2">Fibronectin type-III domain-containing protein</fullName>
    </recommendedName>
</protein>
<dbReference type="InterPro" id="IPR006626">
    <property type="entry name" value="PbH1"/>
</dbReference>
<dbReference type="Pfam" id="PF17957">
    <property type="entry name" value="Big_7"/>
    <property type="match status" value="1"/>
</dbReference>
<dbReference type="SMART" id="SM00710">
    <property type="entry name" value="PbH1"/>
    <property type="match status" value="5"/>
</dbReference>
<dbReference type="Gene3D" id="2.60.40.1120">
    <property type="entry name" value="Carboxypeptidase-like, regulatory domain"/>
    <property type="match status" value="1"/>
</dbReference>
<feature type="domain" description="Fibronectin type-III" evidence="2">
    <location>
        <begin position="1519"/>
        <end position="1622"/>
    </location>
</feature>
<sequence>MRSLVNVFVLLIVVLIGSVGIATGAVVGSENSELLADLSVTIVSSPSNTTLKIDEESSLTAVVRNNGEDSLAMTFSVEFFVDGTSIGSEIISTYESPLGTGGTVGVVHAWTPTSGGDHTITINVDSSNEVAETDETNNSLDAVFHVEAVDLVVAAISWEPSENLEEGQDVILTAQIRNEGPDALTVYSCAVNFTIDGINLGNSWFGEIVYLEVGGTLNVGFRATLCADDQTVTATVDSTNAISETNEDNNSLSSDLPDIVDHNPPEEITDLAVSASEKTALTFTWTHSANTIGDLSGYKAYFNGAGEPDLLPATQSSLQKTGLTDGSAYTLRISAYDDAGNESEGVTITGYTALENPIGLIASARPAFVDLSWEPASPEAYVDHYAIYVSTNDFLTVEGMTATKTTTGTSVSIGSLDSDSTYHFAVVAVNLSGGMDEAVTTLASSPLPGTVVSGNITQDTTWTADESPYVVTGSITIRHSSSNSSTATLTIEPGVEVRFEDGTGLYVGYSYYTNHYYGALSAQGTSTDPIVFTSSSAAPSPGDWKGIYFRNDTIDDLTLLDHCKVEYGGNTNNTNIYCYYASPTIKNSTVSYSSANGIYMTGSSNPVIGGENSGNVISNNGTYGIYSDASTPFPTITHNTLSDNGSYAMRLRPQMDDVSNNTGSGNGTDGIEVLGEGIRADTQWKLNGLPYVVIGDVTIYYTSSNSSTATLTIEPGVEVRFESGTGLNVGYSNYSSHYYGALSAQGTSANQIVFTSNAGTPMSGDWKGITFRNATDDESSFMEHCTVEYGGHTNNSNILIANAKPTIQYNTIRNSSHSGVYVTGDGSDAAPISCNNFKDNLYGIYTADSAQPSVSGNNFLRNQNFGLYNAHSQTVTADDNWWDDPNGPNTNGDATFGTVTVDTWLTAESDCVTAPPTNSAPYAPRNSSPANGAVRVAILEEGESVPVTLTWSGGDPNPWDTVVYDLYFGTASDALQLVAEDLESATYEVAGLAGGTTYYWQIVARDDAGAETTGPVWFFTTLGDPPDLEVSQVSWTPMADLIAGQSVTLGATVTNSGSGPVVDTFKVAFAIDGTNVGTVTVSPVIAAGATRVVSIAWTATKGSHTLTVTADSTGVVEESYEENNTLSASLPEVIDTTPPTLVTASPAGGAILQEISSLSMTLADVHGSIDDAAVIASAVLIDGNGQSVTGSMVEANDVFTFMPVTLPLADGAYTFSLDGVDDSGNTASFGITFTIDGQVPVAPTLTGGEILSGTLAAQPAENLANTATITVTGTREDATAVYINGSQKVALGSGDWSTTVSLDQDDNTLEIWVQDAAGNVSDSIQADVAVDSIAPSITGAFPTAESFLSAAPAVVTVSYTETGSGLNSDNCTRSLTDADGNAVAGNWDSSTDGTLTFTPSATLADGPYTLTVQLEDNYTNRSNALNRQFTVDTVSPDAPVIDAVTTPIHNATQIVSGTKEAYAAIFLNDSQVVDNTAATTWQATVTLTSGENTLTFVASDRAGNSSEAVSVVIEYDDVAPDAVTTLTVNGQGSGTTAALNWTGYDEAAHGDIAGYRIYWQEGASFSDVAGMTVRQTVSVGTFTATATGLTKGATVWFTVVAVDKMGNLNTAVTPVSAILEDVEAPENVTGLTVDAQADSLTFSWTASTDSVGDLAGYRVYLDDATEYAALAADQLSHSLTGLAAAEAHTFRITAIDDAAEPNESSGASLSGVTWLPNPTGLSGEPFSGYVQLSWSAAEPSVYVKQYRVYTSDAQFSSIDAVSGAHNVGTATGTSAKVAGLTDGQTYWFAVTTLNTSDGENPTVTAISATPEADTEGPELTDLLAGTVAFADGFELTGPVTLSLSADDPSGVSRIEFSLDGNLLRTDYSPPYTCYFDPADMADGSHELTITAYDTLDNRTTLTIGFTVALAPPEAPAITSPADGTTTNETQVVVSGEAEADATVTLYNNALTSGVSGKVDGKGHFSMVLTLAEGENSLQASAANRSGEGPLSMAVAITVDTTLPGPPLAITAEARSGGVIRITWQKPTDGVISGYNLYRGNSAFSDVALAEKVNTGTLANDKYNDVPASDGTWYYRVTSLDAAGNESEPSGLASADADSIAPRATAIVYSPEGAYDADTGTMAPGTVDLELTVSESLQATPFLSITPSGGTPISVDLTQVDDTTYSGFFVISETTPGGSAWAVFSGRDTVGNRGTEIDAGGTILIDTDGPTVSRLDVTPQSPIRNDVEDPVMVTAVLGLSEAVKAGTLPEVGYRLSGDGRETIPVDSLTQMTTANGDAQTFQVVFTLPADAGAADAESLSLTFSAVDDLGNAGSDIDADNRFQVYQGDLPPLDAPDGLTGTALPEGRVQLTWNPVGQAVAYQVYRQGPDETELTVLTRLDDGSLIEYEDATEADGDYTYAVTSIRSENNQEAESGQSDTVTVSADSVAPGAPTDFALELVANGIKATWSAPAYTEPVTYSLYRASATEITSVDGIDPLAEEIEATLVMDPDPSDDDHCYTVTAVDAAGNQSAPAASAYLNFDLLPVSSLKVVQSGSDLPVVSWTHSGSTIAGYYLYLGSSDEGVQLGDGLITDQSYADIGWSEDQRQYTVVAVDSDGVTSLGRSITLPVIEATLADDAVVRRGLMNRLTYTVKNSSDSAVDNIQLLVELNGITHTSDSFSLAAGGQTSVDVVVGGYADLTDPADLTTTIAITPDTNESVRIIRDSQVSVADGMLVLQIANDSFTRGGTGTVWFTLENTGDEEIEIVTARNSGNSDSNQIAFILLDEDENVITAKSFRQAVGDSVVTLSDKRSVARIGAGEIFTAAATSIDVPATAPDEVTVRLAIDNIHYHLGRDTEVSMSGLSTTHTVNLEETAYTGQLGAITPETSSGDEDIVITGRAIERATGDPLGNVPLNLTITNDGFEFTFTVYTDGEGSFSYAYTPPTAGIFTVRVVHPDLTDKPVHGQFVVSRLSLSMTTANAIIPYNYEQSISLKVTTGDGTEVTGLRLEYLAEDQAGGVLVDGIHLTLPNALETLSGGSTAALPFSLWADNTADTTLSIVLRVASDENPQWGILTVNAAFSEASPVLYFTPDHIETGMAREKTVTETVALSNKGLTAMTGVTLKLLSGDGSVAPDWIALNVDGNAGDLAVGDTREVSITFAPEEETAEGNHHFLLRVSSDNYPQTDINLYAAVTQSGIGNVLFKVSDIYTGTLDDNLEVVQGLAGVKVVLQNEAVTTQSYSATTDSIGEAEFTDLVAGRYQARISSDNHQAYTGRVWVKPGITTTEDVFLEYNLVTVEWSVTETTIEDKYEIVLTATYETDVPAAVVVVSPTSIALPDMQAGDVFNTEITLTNHGLIRADEVNFTLPASDANFTYETLSAIPESIDAKQQVVIPIRVTCVKPLVATEDGSGGGDDNCREYTACGRIEYIFICSNGKANESETGFCATYSYGDCSASYGGSGSGSGGYSGTYNYSTGEGSTSGYTPEATSIEAGPGCFPDVESRRECWCEPCSQMVTCKDVMEPVGSSVNSVLRRYTREDTDLSVKVPGGVLDLSRVYQDYQWVMEPFGINGADGTMGIQQYYYSYEYEYQGKEYTFCIVTAVIRNGTVYKRPAGSYAVKVETNPDGSLNGSPSLVKYNNVFVDEDENTITENESGDGYSWTSSSGKTVKYDVNGRVIAIGNRSGTLALPIYDDDNNGRLAGITDRYDRQVIWCEYDENQRLVAVQDHADADDPDCRRVQYHYDENDRLARVTDVLGDDTRYTYTEISRTITGGNMQTVGVYHVYSASDNTLTSGSTCPPSDRLVEIKTHFSSALSSIEDPEGRMIRLAYDENGDLRVYADDTIEKTFSYDYDKTKKQYYVSIGYPSGMVKEVWYDASGSTRRVDINGRTVKQITKDGRQYSVADENDRTTRYTYDEWNNLVEIVYPDGSVVENEYLTDIKRISRKVDELGNITRFEYNDANLLERIIEASDTDDERITEYTYDDDGNLLTITRLADGNTALSQTVMTYDEWGNITSVTDPEGGITQFTSHDIMGNVLEKIDARGKTWAYTYNVKGNPKNVTDPLGNVTEHFYDDVGNRIRTVDAEGRETTYTYDNHDNLVRAVDHEGHASKFAYNANDKLIQQTDAEGKVLLYEYDNEGRLTATIDGHGDEIDMTYDDATSTGCASCSGATGSLPSHTIYPTFETSYTYDRRNRKTVETVHKDASTEYATRFTYDKAGNLVSRTDKAGRTTYYAYDALNRLIKVTDPASGETAYTYDDRDNLIRLTDAENQTTRFEYDAANRLIREIRPLGGETRYDYDAAGNLIEKIDAKNQKAEYAYDDAGRLEEIRYYLASSDIEPTKTVTFSYGKVGNLTGYDDGTTLAVYTYDTLYRKTGERLDYGAFSLQNAYTYYDNGLKETYTGPDAVTYGYLYDANNQLAAVQIPNAGYVTVSGYHWTRPADILLPGGSAIDLDYDELLRLEQITTTDPAANPVLKYAYTYDNMDNITAKATEHGDYEYGYDALYRLIDVVNPVRDDEAFTYDGVGNRLTSADTSTEWGYNENNELTGYDDVTFDYDLNGNMIEKNAGGVVTKFFYNLEDRLERVEDGSGNVIASYYYDPFGRRLWKDVGGTRTCFHYSDEGLEGEYDATGTVIKTYGWKPGSTWSTDPLFMKIGTEYYYYHNDHLGMPQKMTSVSGAVVWRATYSSFGQASIDTEVVENNLRFPGQYYDAETGLHYNYHRYYDPATGRYLTADPIGLEGGINIFAYTSNNPVNLIDPFGLNAIVLFQEQAAGGYGHIASAVSDPQSGGWHYFSKDGYGYMPTSYHYFNNKGELLAFALIAGKYDDYVELQTTTKDDFSMIKYGISQLNTPYSFMPFLNTELSSSRSHCSDLTLDILEAGNTSPYNKSEFKENLPWHNAPRDLWNALRRYYP</sequence>
<dbReference type="InterPro" id="IPR031325">
    <property type="entry name" value="RHS_repeat"/>
</dbReference>
<reference evidence="3 4" key="1">
    <citation type="submission" date="2019-11" db="EMBL/GenBank/DDBJ databases">
        <title>Comparative genomics of hydrocarbon-degrading Desulfosarcina strains.</title>
        <authorList>
            <person name="Watanabe M."/>
            <person name="Kojima H."/>
            <person name="Fukui M."/>
        </authorList>
    </citation>
    <scope>NUCLEOTIDE SEQUENCE [LARGE SCALE GENOMIC DNA]</scope>
    <source>
        <strain evidence="3 4">28bB2T</strain>
    </source>
</reference>
<dbReference type="Gene3D" id="2.60.40.10">
    <property type="entry name" value="Immunoglobulins"/>
    <property type="match status" value="18"/>
</dbReference>
<dbReference type="InterPro" id="IPR039448">
    <property type="entry name" value="Beta_helix"/>
</dbReference>
<dbReference type="Pfam" id="PF13229">
    <property type="entry name" value="Beta_helix"/>
    <property type="match status" value="1"/>
</dbReference>
<dbReference type="EMBL" id="AP021876">
    <property type="protein sequence ID" value="BBO84893.1"/>
    <property type="molecule type" value="Genomic_DNA"/>
</dbReference>
<dbReference type="Proteomes" id="UP000425960">
    <property type="component" value="Chromosome"/>
</dbReference>
<proteinExistence type="predicted"/>
<dbReference type="PANTHER" id="PTHR32305:SF15">
    <property type="entry name" value="PROTEIN RHSA-RELATED"/>
    <property type="match status" value="1"/>
</dbReference>
<dbReference type="InterPro" id="IPR056823">
    <property type="entry name" value="TEN-like_YD-shell"/>
</dbReference>
<dbReference type="Pfam" id="PF05593">
    <property type="entry name" value="RHS_repeat"/>
    <property type="match status" value="1"/>
</dbReference>
<dbReference type="CDD" id="cd00063">
    <property type="entry name" value="FN3"/>
    <property type="match status" value="3"/>
</dbReference>
<feature type="domain" description="Fibronectin type-III" evidence="2">
    <location>
        <begin position="264"/>
        <end position="355"/>
    </location>
</feature>
<dbReference type="SUPFAM" id="SSF49265">
    <property type="entry name" value="Fibronectin type III"/>
    <property type="match status" value="5"/>
</dbReference>
<evidence type="ECO:0000313" key="4">
    <source>
        <dbReference type="Proteomes" id="UP000425960"/>
    </source>
</evidence>
<evidence type="ECO:0000259" key="2">
    <source>
        <dbReference type="PROSITE" id="PS50853"/>
    </source>
</evidence>
<dbReference type="InterPro" id="IPR013783">
    <property type="entry name" value="Ig-like_fold"/>
</dbReference>
<evidence type="ECO:0000256" key="1">
    <source>
        <dbReference type="ARBA" id="ARBA00022737"/>
    </source>
</evidence>
<name>A0A5K7ZXB2_9BACT</name>
<dbReference type="InterPro" id="IPR003961">
    <property type="entry name" value="FN3_dom"/>
</dbReference>
<dbReference type="InterPro" id="IPR044016">
    <property type="entry name" value="Big_13"/>
</dbReference>
<organism evidence="3 4">
    <name type="scientific">Desulfosarcina ovata subsp. sediminis</name>
    <dbReference type="NCBI Taxonomy" id="885957"/>
    <lineage>
        <taxon>Bacteria</taxon>
        <taxon>Pseudomonadati</taxon>
        <taxon>Thermodesulfobacteriota</taxon>
        <taxon>Desulfobacteria</taxon>
        <taxon>Desulfobacterales</taxon>
        <taxon>Desulfosarcinaceae</taxon>
        <taxon>Desulfosarcina</taxon>
    </lineage>
</organism>
<gene>
    <name evidence="3" type="ORF">DSCO28_54590</name>
</gene>
<feature type="domain" description="Fibronectin type-III" evidence="2">
    <location>
        <begin position="356"/>
        <end position="448"/>
    </location>
</feature>
<dbReference type="SUPFAM" id="SSF51126">
    <property type="entry name" value="Pectin lyase-like"/>
    <property type="match status" value="2"/>
</dbReference>
<dbReference type="PROSITE" id="PS50853">
    <property type="entry name" value="FN3"/>
    <property type="match status" value="4"/>
</dbReference>
<dbReference type="KEGG" id="dov:DSCO28_54590"/>
<dbReference type="InterPro" id="IPR011044">
    <property type="entry name" value="Quino_amine_DH_bsu"/>
</dbReference>
<dbReference type="InterPro" id="IPR022385">
    <property type="entry name" value="Rhs_assc_core"/>
</dbReference>
<dbReference type="PRINTS" id="PR00394">
    <property type="entry name" value="RHSPROTEIN"/>
</dbReference>
<feature type="domain" description="Fibronectin type-III" evidence="2">
    <location>
        <begin position="1624"/>
        <end position="1718"/>
    </location>
</feature>
<dbReference type="NCBIfam" id="TIGR03696">
    <property type="entry name" value="Rhs_assc_core"/>
    <property type="match status" value="1"/>
</dbReference>
<evidence type="ECO:0000313" key="3">
    <source>
        <dbReference type="EMBL" id="BBO84893.1"/>
    </source>
</evidence>
<dbReference type="InterPro" id="IPR050708">
    <property type="entry name" value="T6SS_VgrG/RHS"/>
</dbReference>
<dbReference type="SUPFAM" id="SSF50969">
    <property type="entry name" value="YVTN repeat-like/Quinoprotein amine dehydrogenase"/>
    <property type="match status" value="1"/>
</dbReference>